<name>A0ABD3BD46_9LAMI</name>
<protein>
    <submittedName>
        <fullName evidence="1">Uncharacterized protein</fullName>
    </submittedName>
</protein>
<keyword evidence="2" id="KW-1185">Reference proteome</keyword>
<proteinExistence type="predicted"/>
<organism evidence="1 2">
    <name type="scientific">Castilleja foliolosa</name>
    <dbReference type="NCBI Taxonomy" id="1961234"/>
    <lineage>
        <taxon>Eukaryota</taxon>
        <taxon>Viridiplantae</taxon>
        <taxon>Streptophyta</taxon>
        <taxon>Embryophyta</taxon>
        <taxon>Tracheophyta</taxon>
        <taxon>Spermatophyta</taxon>
        <taxon>Magnoliopsida</taxon>
        <taxon>eudicotyledons</taxon>
        <taxon>Gunneridae</taxon>
        <taxon>Pentapetalae</taxon>
        <taxon>asterids</taxon>
        <taxon>lamiids</taxon>
        <taxon>Lamiales</taxon>
        <taxon>Orobanchaceae</taxon>
        <taxon>Pedicularideae</taxon>
        <taxon>Castillejinae</taxon>
        <taxon>Castilleja</taxon>
    </lineage>
</organism>
<comment type="caution">
    <text evidence="1">The sequence shown here is derived from an EMBL/GenBank/DDBJ whole genome shotgun (WGS) entry which is preliminary data.</text>
</comment>
<dbReference type="Proteomes" id="UP001632038">
    <property type="component" value="Unassembled WGS sequence"/>
</dbReference>
<dbReference type="SUPFAM" id="SSF48371">
    <property type="entry name" value="ARM repeat"/>
    <property type="match status" value="1"/>
</dbReference>
<evidence type="ECO:0000313" key="1">
    <source>
        <dbReference type="EMBL" id="KAL3615123.1"/>
    </source>
</evidence>
<evidence type="ECO:0000313" key="2">
    <source>
        <dbReference type="Proteomes" id="UP001632038"/>
    </source>
</evidence>
<dbReference type="EMBL" id="JAVIJP010000100">
    <property type="protein sequence ID" value="KAL3615123.1"/>
    <property type="molecule type" value="Genomic_DNA"/>
</dbReference>
<reference evidence="2" key="1">
    <citation type="journal article" date="2024" name="IScience">
        <title>Strigolactones Initiate the Formation of Haustorium-like Structures in Castilleja.</title>
        <authorList>
            <person name="Buerger M."/>
            <person name="Peterson D."/>
            <person name="Chory J."/>
        </authorList>
    </citation>
    <scope>NUCLEOTIDE SEQUENCE [LARGE SCALE GENOMIC DNA]</scope>
</reference>
<dbReference type="PANTHER" id="PTHR46700:SF2">
    <property type="entry name" value="ARM REPEAT SUPERFAMILY PROTEIN"/>
    <property type="match status" value="1"/>
</dbReference>
<dbReference type="AlphaFoldDB" id="A0ABD3BD46"/>
<gene>
    <name evidence="1" type="ORF">CASFOL_040784</name>
</gene>
<dbReference type="InterPro" id="IPR011989">
    <property type="entry name" value="ARM-like"/>
</dbReference>
<accession>A0ABD3BD46</accession>
<dbReference type="PANTHER" id="PTHR46700">
    <property type="entry name" value="ARM REPEAT SUPERFAMILY PROTEIN"/>
    <property type="match status" value="1"/>
</dbReference>
<dbReference type="Gene3D" id="1.25.10.10">
    <property type="entry name" value="Leucine-rich Repeat Variant"/>
    <property type="match status" value="1"/>
</dbReference>
<dbReference type="InterPro" id="IPR016024">
    <property type="entry name" value="ARM-type_fold"/>
</dbReference>
<sequence length="134" mass="14989">MSDSLSNRCFTYAKLKFFTRMRRLLSLNAAVRRETPPPEKTVDKDMDMHMQLVSDDWKVALRRSVKLLHFGSWEERDAAAAEIERLAEDDVSRRRTVAALGVVPPLVAMVGSEMAARRGLAVRALTVLANGSST</sequence>